<dbReference type="InterPro" id="IPR024156">
    <property type="entry name" value="Small_GTPase_ARF"/>
</dbReference>
<dbReference type="PANTHER" id="PTHR11711">
    <property type="entry name" value="ADP RIBOSYLATION FACTOR-RELATED"/>
    <property type="match status" value="1"/>
</dbReference>
<evidence type="ECO:0000256" key="3">
    <source>
        <dbReference type="ARBA" id="ARBA00035290"/>
    </source>
</evidence>
<feature type="binding site" evidence="5">
    <location>
        <begin position="258"/>
        <end position="261"/>
    </location>
    <ligand>
        <name>GTP</name>
        <dbReference type="ChEBI" id="CHEBI:37565"/>
    </ligand>
</feature>
<keyword evidence="6" id="KW-1185">Reference proteome</keyword>
<dbReference type="AlphaFoldDB" id="A0A183C1L2"/>
<evidence type="ECO:0000313" key="6">
    <source>
        <dbReference type="Proteomes" id="UP000050741"/>
    </source>
</evidence>
<evidence type="ECO:0000256" key="5">
    <source>
        <dbReference type="PIRSR" id="PIRSR606689-1"/>
    </source>
</evidence>
<dbReference type="GO" id="GO:0005525">
    <property type="term" value="F:GTP binding"/>
    <property type="evidence" value="ECO:0007669"/>
    <property type="project" value="UniProtKB-KW"/>
</dbReference>
<dbReference type="GO" id="GO:0003924">
    <property type="term" value="F:GTPase activity"/>
    <property type="evidence" value="ECO:0007669"/>
    <property type="project" value="InterPro"/>
</dbReference>
<dbReference type="Gene3D" id="3.40.50.300">
    <property type="entry name" value="P-loop containing nucleotide triphosphate hydrolases"/>
    <property type="match status" value="1"/>
</dbReference>
<dbReference type="SUPFAM" id="SSF52540">
    <property type="entry name" value="P-loop containing nucleoside triphosphate hydrolases"/>
    <property type="match status" value="1"/>
</dbReference>
<name>A0A183C1L2_GLOPA</name>
<dbReference type="GO" id="GO:0003735">
    <property type="term" value="F:structural constituent of ribosome"/>
    <property type="evidence" value="ECO:0007669"/>
    <property type="project" value="InterPro"/>
</dbReference>
<feature type="binding site" evidence="5">
    <location>
        <position position="202"/>
    </location>
    <ligand>
        <name>GTP</name>
        <dbReference type="ChEBI" id="CHEBI:37565"/>
    </ligand>
</feature>
<dbReference type="SMART" id="SM00178">
    <property type="entry name" value="SAR"/>
    <property type="match status" value="1"/>
</dbReference>
<evidence type="ECO:0000256" key="4">
    <source>
        <dbReference type="ARBA" id="ARBA00035413"/>
    </source>
</evidence>
<dbReference type="FunFam" id="3.40.50.300:FF:001798">
    <property type="entry name" value="ADP-ribosylation factor-like protein 1"/>
    <property type="match status" value="1"/>
</dbReference>
<dbReference type="InterPro" id="IPR000456">
    <property type="entry name" value="Ribosomal_bL17"/>
</dbReference>
<keyword evidence="2 5" id="KW-0342">GTP-binding</keyword>
<sequence length="313" mass="37203">MSTHRLLPSLPRIKVPIGRRPQRLKTPFMQNPRGHMEVLRKLVNRMFREERCEFKYNRAEECRQYVERLIQLGVYRGPDCEYTAEMFRWWFIEQDLIDKMWSIVVPRFAHYPIDESYTDVYRLPTIRLKSRVNKETVFWSRYSIAVLELKENPFPPMAEMEQMRMSRSFYFSFLFKSIKCSLFLFFQVTYKNLKFQVWDLGGQTSIRPYWRCYYSNTDAIIYVVDSADRDRIGISKQELVSMLEEEELKNSILMVLANKQDIHGCLSLAEVHKALGLEAIRNRTFQIFKTSATKGDGLDEAMEWLAGSLQSTK</sequence>
<dbReference type="SUPFAM" id="SSF64263">
    <property type="entry name" value="Prokaryotic ribosomal protein L17"/>
    <property type="match status" value="1"/>
</dbReference>
<dbReference type="PROSITE" id="PS51417">
    <property type="entry name" value="ARF"/>
    <property type="match status" value="1"/>
</dbReference>
<keyword evidence="1 5" id="KW-0547">Nucleotide-binding</keyword>
<proteinExistence type="predicted"/>
<dbReference type="InterPro" id="IPR036373">
    <property type="entry name" value="Ribosomal_bL17_sf"/>
</dbReference>
<dbReference type="Gene3D" id="3.90.1030.10">
    <property type="entry name" value="Ribosomal protein L17"/>
    <property type="match status" value="1"/>
</dbReference>
<accession>A0A183C1L2</accession>
<evidence type="ECO:0000256" key="2">
    <source>
        <dbReference type="ARBA" id="ARBA00023134"/>
    </source>
</evidence>
<dbReference type="InterPro" id="IPR027417">
    <property type="entry name" value="P-loop_NTPase"/>
</dbReference>
<dbReference type="Proteomes" id="UP000050741">
    <property type="component" value="Unassembled WGS sequence"/>
</dbReference>
<dbReference type="WBParaSite" id="GPLIN_000675600">
    <property type="protein sequence ID" value="GPLIN_000675600"/>
    <property type="gene ID" value="GPLIN_000675600"/>
</dbReference>
<dbReference type="GO" id="GO:0006412">
    <property type="term" value="P:translation"/>
    <property type="evidence" value="ECO:0007669"/>
    <property type="project" value="InterPro"/>
</dbReference>
<protein>
    <recommendedName>
        <fullName evidence="3">Large ribosomal subunit protein bL17m</fullName>
    </recommendedName>
    <alternativeName>
        <fullName evidence="4">39S ribosomal protein L17, mitochondrial</fullName>
    </alternativeName>
</protein>
<dbReference type="PRINTS" id="PR00328">
    <property type="entry name" value="SAR1GTPBP"/>
</dbReference>
<dbReference type="SMART" id="SM00177">
    <property type="entry name" value="ARF"/>
    <property type="match status" value="1"/>
</dbReference>
<reference evidence="6" key="1">
    <citation type="submission" date="2014-05" db="EMBL/GenBank/DDBJ databases">
        <title>The genome and life-stage specific transcriptomes of Globodera pallida elucidate key aspects of plant parasitism by a cyst nematode.</title>
        <authorList>
            <person name="Cotton J.A."/>
            <person name="Lilley C.J."/>
            <person name="Jones L.M."/>
            <person name="Kikuchi T."/>
            <person name="Reid A.J."/>
            <person name="Thorpe P."/>
            <person name="Tsai I.J."/>
            <person name="Beasley H."/>
            <person name="Blok V."/>
            <person name="Cock P.J.A."/>
            <person name="Van den Akker S.E."/>
            <person name="Holroyd N."/>
            <person name="Hunt M."/>
            <person name="Mantelin S."/>
            <person name="Naghra H."/>
            <person name="Pain A."/>
            <person name="Palomares-Rius J.E."/>
            <person name="Zarowiecki M."/>
            <person name="Berriman M."/>
            <person name="Jones J.T."/>
            <person name="Urwin P.E."/>
        </authorList>
    </citation>
    <scope>NUCLEOTIDE SEQUENCE [LARGE SCALE GENOMIC DNA]</scope>
    <source>
        <strain evidence="6">Lindley</strain>
    </source>
</reference>
<reference evidence="7" key="2">
    <citation type="submission" date="2016-06" db="UniProtKB">
        <authorList>
            <consortium name="WormBaseParasite"/>
        </authorList>
    </citation>
    <scope>IDENTIFICATION</scope>
</reference>
<evidence type="ECO:0000313" key="7">
    <source>
        <dbReference type="WBParaSite" id="GPLIN_000675600"/>
    </source>
</evidence>
<evidence type="ECO:0000256" key="1">
    <source>
        <dbReference type="ARBA" id="ARBA00022741"/>
    </source>
</evidence>
<dbReference type="Pfam" id="PF00025">
    <property type="entry name" value="Arf"/>
    <property type="match status" value="1"/>
</dbReference>
<dbReference type="GO" id="GO:0005840">
    <property type="term" value="C:ribosome"/>
    <property type="evidence" value="ECO:0007669"/>
    <property type="project" value="InterPro"/>
</dbReference>
<dbReference type="Pfam" id="PF01196">
    <property type="entry name" value="Ribosomal_L17"/>
    <property type="match status" value="1"/>
</dbReference>
<organism evidence="6 7">
    <name type="scientific">Globodera pallida</name>
    <name type="common">Potato cyst nematode worm</name>
    <name type="synonym">Heterodera pallida</name>
    <dbReference type="NCBI Taxonomy" id="36090"/>
    <lineage>
        <taxon>Eukaryota</taxon>
        <taxon>Metazoa</taxon>
        <taxon>Ecdysozoa</taxon>
        <taxon>Nematoda</taxon>
        <taxon>Chromadorea</taxon>
        <taxon>Rhabditida</taxon>
        <taxon>Tylenchina</taxon>
        <taxon>Tylenchomorpha</taxon>
        <taxon>Tylenchoidea</taxon>
        <taxon>Heteroderidae</taxon>
        <taxon>Heteroderinae</taxon>
        <taxon>Globodera</taxon>
    </lineage>
</organism>
<dbReference type="InterPro" id="IPR006689">
    <property type="entry name" value="Small_GTPase_ARF/SAR"/>
</dbReference>